<dbReference type="InterPro" id="IPR043502">
    <property type="entry name" value="DNA/RNA_pol_sf"/>
</dbReference>
<name>A0A6S7L8W9_PARCT</name>
<dbReference type="InterPro" id="IPR050951">
    <property type="entry name" value="Retrovirus_Pol_polyprotein"/>
</dbReference>
<dbReference type="SUPFAM" id="SSF56672">
    <property type="entry name" value="DNA/RNA polymerases"/>
    <property type="match status" value="1"/>
</dbReference>
<dbReference type="EMBL" id="CACRXK020015848">
    <property type="protein sequence ID" value="CAB4028959.1"/>
    <property type="molecule type" value="Genomic_DNA"/>
</dbReference>
<gene>
    <name evidence="2" type="ORF">PACLA_8A053995</name>
</gene>
<dbReference type="OrthoDB" id="5987296at2759"/>
<dbReference type="Pfam" id="PF17919">
    <property type="entry name" value="RT_RNaseH_2"/>
    <property type="match status" value="1"/>
</dbReference>
<accession>A0A6S7L8W9</accession>
<dbReference type="GO" id="GO:0003824">
    <property type="term" value="F:catalytic activity"/>
    <property type="evidence" value="ECO:0007669"/>
    <property type="project" value="UniProtKB-KW"/>
</dbReference>
<comment type="caution">
    <text evidence="2">The sequence shown here is derived from an EMBL/GenBank/DDBJ whole genome shotgun (WGS) entry which is preliminary data.</text>
</comment>
<keyword evidence="1" id="KW-0511">Multifunctional enzyme</keyword>
<dbReference type="InterPro" id="IPR043128">
    <property type="entry name" value="Rev_trsase/Diguanyl_cyclase"/>
</dbReference>
<dbReference type="InterPro" id="IPR041577">
    <property type="entry name" value="RT_RNaseH_2"/>
</dbReference>
<dbReference type="AlphaFoldDB" id="A0A6S7L8W9"/>
<feature type="non-terminal residue" evidence="2">
    <location>
        <position position="161"/>
    </location>
</feature>
<dbReference type="FunFam" id="3.30.70.270:FF:000026">
    <property type="entry name" value="Transposon Ty3-G Gag-Pol polyprotein"/>
    <property type="match status" value="1"/>
</dbReference>
<evidence type="ECO:0000256" key="1">
    <source>
        <dbReference type="ARBA" id="ARBA00023268"/>
    </source>
</evidence>
<dbReference type="PANTHER" id="PTHR37984:SF5">
    <property type="entry name" value="PROTEIN NYNRIN-LIKE"/>
    <property type="match status" value="1"/>
</dbReference>
<evidence type="ECO:0000313" key="3">
    <source>
        <dbReference type="Proteomes" id="UP001152795"/>
    </source>
</evidence>
<sequence length="161" mass="18484">MEKCEIRVQELTFLGDTIPVDGIKPDQAINNMEIPTNRRKLQCFLGMVNYLARFLLNLSVKTEPLRKLSEQKNRWEWHHEHDKAFEELKHLVCSEPVLAMYNPKQLIRISTDASRSGVGAVLEQKTDGHWLLVPYHSRALTDAESRYAVIELETLAIATTA</sequence>
<reference evidence="2" key="1">
    <citation type="submission" date="2020-04" db="EMBL/GenBank/DDBJ databases">
        <authorList>
            <person name="Alioto T."/>
            <person name="Alioto T."/>
            <person name="Gomez Garrido J."/>
        </authorList>
    </citation>
    <scope>NUCLEOTIDE SEQUENCE</scope>
    <source>
        <strain evidence="2">A484AB</strain>
    </source>
</reference>
<evidence type="ECO:0000313" key="2">
    <source>
        <dbReference type="EMBL" id="CAB4028959.1"/>
    </source>
</evidence>
<proteinExistence type="predicted"/>
<protein>
    <submittedName>
        <fullName evidence="2">Uncharacterized protein</fullName>
    </submittedName>
</protein>
<dbReference type="Proteomes" id="UP001152795">
    <property type="component" value="Unassembled WGS sequence"/>
</dbReference>
<keyword evidence="3" id="KW-1185">Reference proteome</keyword>
<dbReference type="PANTHER" id="PTHR37984">
    <property type="entry name" value="PROTEIN CBG26694"/>
    <property type="match status" value="1"/>
</dbReference>
<organism evidence="2 3">
    <name type="scientific">Paramuricea clavata</name>
    <name type="common">Red gorgonian</name>
    <name type="synonym">Violescent sea-whip</name>
    <dbReference type="NCBI Taxonomy" id="317549"/>
    <lineage>
        <taxon>Eukaryota</taxon>
        <taxon>Metazoa</taxon>
        <taxon>Cnidaria</taxon>
        <taxon>Anthozoa</taxon>
        <taxon>Octocorallia</taxon>
        <taxon>Malacalcyonacea</taxon>
        <taxon>Plexauridae</taxon>
        <taxon>Paramuricea</taxon>
    </lineage>
</organism>
<dbReference type="Gene3D" id="3.30.70.270">
    <property type="match status" value="1"/>
</dbReference>